<evidence type="ECO:0000256" key="6">
    <source>
        <dbReference type="ARBA" id="ARBA00022723"/>
    </source>
</evidence>
<keyword evidence="7" id="KW-0249">Electron transport</keyword>
<feature type="transmembrane region" description="Helical" evidence="13">
    <location>
        <begin position="126"/>
        <end position="148"/>
    </location>
</feature>
<evidence type="ECO:0000256" key="5">
    <source>
        <dbReference type="ARBA" id="ARBA00022692"/>
    </source>
</evidence>
<feature type="domain" description="Cytochrome c" evidence="15">
    <location>
        <begin position="350"/>
        <end position="444"/>
    </location>
</feature>
<dbReference type="PANTHER" id="PTHR22888:SF9">
    <property type="entry name" value="CYTOCHROME C OXIDASE SUBUNIT 2"/>
    <property type="match status" value="1"/>
</dbReference>
<evidence type="ECO:0000256" key="8">
    <source>
        <dbReference type="ARBA" id="ARBA00022989"/>
    </source>
</evidence>
<dbReference type="PANTHER" id="PTHR22888">
    <property type="entry name" value="CYTOCHROME C OXIDASE, SUBUNIT II"/>
    <property type="match status" value="1"/>
</dbReference>
<feature type="transmembrane region" description="Helical" evidence="13">
    <location>
        <begin position="169"/>
        <end position="192"/>
    </location>
</feature>
<evidence type="ECO:0000256" key="11">
    <source>
        <dbReference type="PROSITE-ProRule" id="PRU00433"/>
    </source>
</evidence>
<dbReference type="InterPro" id="IPR002429">
    <property type="entry name" value="CcO_II-like_C"/>
</dbReference>
<dbReference type="GO" id="GO:0004129">
    <property type="term" value="F:cytochrome-c oxidase activity"/>
    <property type="evidence" value="ECO:0007669"/>
    <property type="project" value="InterPro"/>
</dbReference>
<dbReference type="InterPro" id="IPR036909">
    <property type="entry name" value="Cyt_c-like_dom_sf"/>
</dbReference>
<keyword evidence="17" id="KW-1185">Reference proteome</keyword>
<sequence length="444" mass="48793">MRRAWTIHVLARTEIDARDVPTSSGAPRSTRATFPPPPEHPRSTRATFSPPPEHSRSTRATPARPPAEASSTRAAIPPPPMDPRSTRAPILLAVRRCRARSATPASEHVHPMPPGLSTFAPEVDRIFAFVHGTAAIALAVVVVGLVALAARYRRRRDVAAAPPSVSRAWLALELAWVVAPVVPFALMFHWGFQAYLDQSIAPDDAYVVRVRARRWAWEFEHPNGIVEDDELHVPAGRAVRLVLSSSDVIHSFFAPELRVKRDAVPGMFTSLWFEAIERPDVPLEGDLSVPDARRIGYRTPILCAELCGASGRWGPNQGHATMAAEILVMRPEDFDAWMSTPGCLGFAPATTLEWGEQLFSQKGCSACHAREEGAQALAGPSFHGLFGREVRTTSGELVITDEPYVREAILQPGTRVVAGFDDVMPRIRMSEEQLDALLEYLRTL</sequence>
<protein>
    <submittedName>
        <fullName evidence="16">Cytochrome c oxidase polypeptide II</fullName>
    </submittedName>
</protein>
<feature type="compositionally biased region" description="Low complexity" evidence="12">
    <location>
        <begin position="58"/>
        <end position="75"/>
    </location>
</feature>
<dbReference type="InterPro" id="IPR008972">
    <property type="entry name" value="Cupredoxin"/>
</dbReference>
<dbReference type="Pfam" id="PF00116">
    <property type="entry name" value="COX2"/>
    <property type="match status" value="1"/>
</dbReference>
<dbReference type="GO" id="GO:0042773">
    <property type="term" value="P:ATP synthesis coupled electron transport"/>
    <property type="evidence" value="ECO:0007669"/>
    <property type="project" value="TreeGrafter"/>
</dbReference>
<accession>A0A0F6W353</accession>
<feature type="domain" description="Cytochrome oxidase subunit II copper A binding" evidence="14">
    <location>
        <begin position="203"/>
        <end position="340"/>
    </location>
</feature>
<dbReference type="Pfam" id="PF00034">
    <property type="entry name" value="Cytochrom_C"/>
    <property type="match status" value="1"/>
</dbReference>
<dbReference type="GO" id="GO:0005507">
    <property type="term" value="F:copper ion binding"/>
    <property type="evidence" value="ECO:0007669"/>
    <property type="project" value="InterPro"/>
</dbReference>
<reference evidence="16 17" key="1">
    <citation type="submission" date="2015-03" db="EMBL/GenBank/DDBJ databases">
        <title>Genome assembly of Sandaracinus amylolyticus DSM 53668.</title>
        <authorList>
            <person name="Sharma G."/>
            <person name="Subramanian S."/>
        </authorList>
    </citation>
    <scope>NUCLEOTIDE SEQUENCE [LARGE SCALE GENOMIC DNA]</scope>
    <source>
        <strain evidence="16 17">DSM 53668</strain>
    </source>
</reference>
<evidence type="ECO:0000256" key="9">
    <source>
        <dbReference type="ARBA" id="ARBA00023004"/>
    </source>
</evidence>
<comment type="similarity">
    <text evidence="2">Belongs to the cytochrome c oxidase subunit 2 family.</text>
</comment>
<dbReference type="Proteomes" id="UP000034883">
    <property type="component" value="Chromosome"/>
</dbReference>
<evidence type="ECO:0000256" key="10">
    <source>
        <dbReference type="ARBA" id="ARBA00023136"/>
    </source>
</evidence>
<evidence type="ECO:0000256" key="7">
    <source>
        <dbReference type="ARBA" id="ARBA00022982"/>
    </source>
</evidence>
<evidence type="ECO:0000256" key="12">
    <source>
        <dbReference type="SAM" id="MobiDB-lite"/>
    </source>
</evidence>
<dbReference type="STRING" id="927083.DB32_003372"/>
<dbReference type="PROSITE" id="PS50857">
    <property type="entry name" value="COX2_CUA"/>
    <property type="match status" value="1"/>
</dbReference>
<feature type="compositionally biased region" description="Polar residues" evidence="12">
    <location>
        <begin position="21"/>
        <end position="32"/>
    </location>
</feature>
<dbReference type="GO" id="GO:0020037">
    <property type="term" value="F:heme binding"/>
    <property type="evidence" value="ECO:0007669"/>
    <property type="project" value="InterPro"/>
</dbReference>
<keyword evidence="3" id="KW-0813">Transport</keyword>
<keyword evidence="6 11" id="KW-0479">Metal-binding</keyword>
<keyword evidence="5 13" id="KW-0812">Transmembrane</keyword>
<dbReference type="KEGG" id="samy:DB32_003372"/>
<evidence type="ECO:0000256" key="4">
    <source>
        <dbReference type="ARBA" id="ARBA00022617"/>
    </source>
</evidence>
<dbReference type="PROSITE" id="PS51007">
    <property type="entry name" value="CYTC"/>
    <property type="match status" value="1"/>
</dbReference>
<evidence type="ECO:0000313" key="16">
    <source>
        <dbReference type="EMBL" id="AKF06223.1"/>
    </source>
</evidence>
<dbReference type="InterPro" id="IPR009056">
    <property type="entry name" value="Cyt_c-like_dom"/>
</dbReference>
<dbReference type="Gene3D" id="1.10.760.10">
    <property type="entry name" value="Cytochrome c-like domain"/>
    <property type="match status" value="1"/>
</dbReference>
<dbReference type="SUPFAM" id="SSF81464">
    <property type="entry name" value="Cytochrome c oxidase subunit II-like, transmembrane region"/>
    <property type="match status" value="1"/>
</dbReference>
<dbReference type="InterPro" id="IPR036257">
    <property type="entry name" value="Cyt_c_oxidase_su2_TM_sf"/>
</dbReference>
<dbReference type="AlphaFoldDB" id="A0A0F6W353"/>
<evidence type="ECO:0000259" key="14">
    <source>
        <dbReference type="PROSITE" id="PS50857"/>
    </source>
</evidence>
<dbReference type="Gene3D" id="1.10.287.90">
    <property type="match status" value="1"/>
</dbReference>
<dbReference type="Gene3D" id="2.60.40.420">
    <property type="entry name" value="Cupredoxins - blue copper proteins"/>
    <property type="match status" value="1"/>
</dbReference>
<evidence type="ECO:0000256" key="2">
    <source>
        <dbReference type="ARBA" id="ARBA00007866"/>
    </source>
</evidence>
<keyword evidence="4 11" id="KW-0349">Heme</keyword>
<dbReference type="EMBL" id="CP011125">
    <property type="protein sequence ID" value="AKF06223.1"/>
    <property type="molecule type" value="Genomic_DNA"/>
</dbReference>
<dbReference type="GO" id="GO:0016020">
    <property type="term" value="C:membrane"/>
    <property type="evidence" value="ECO:0007669"/>
    <property type="project" value="UniProtKB-SubCell"/>
</dbReference>
<organism evidence="16 17">
    <name type="scientific">Sandaracinus amylolyticus</name>
    <dbReference type="NCBI Taxonomy" id="927083"/>
    <lineage>
        <taxon>Bacteria</taxon>
        <taxon>Pseudomonadati</taxon>
        <taxon>Myxococcota</taxon>
        <taxon>Polyangia</taxon>
        <taxon>Polyangiales</taxon>
        <taxon>Sandaracinaceae</taxon>
        <taxon>Sandaracinus</taxon>
    </lineage>
</organism>
<evidence type="ECO:0000313" key="17">
    <source>
        <dbReference type="Proteomes" id="UP000034883"/>
    </source>
</evidence>
<keyword evidence="8 13" id="KW-1133">Transmembrane helix</keyword>
<evidence type="ECO:0000256" key="3">
    <source>
        <dbReference type="ARBA" id="ARBA00022448"/>
    </source>
</evidence>
<evidence type="ECO:0000256" key="13">
    <source>
        <dbReference type="SAM" id="Phobius"/>
    </source>
</evidence>
<dbReference type="SUPFAM" id="SSF49503">
    <property type="entry name" value="Cupredoxins"/>
    <property type="match status" value="1"/>
</dbReference>
<name>A0A0F6W353_9BACT</name>
<dbReference type="InterPro" id="IPR045187">
    <property type="entry name" value="CcO_II"/>
</dbReference>
<evidence type="ECO:0000259" key="15">
    <source>
        <dbReference type="PROSITE" id="PS51007"/>
    </source>
</evidence>
<evidence type="ECO:0000256" key="1">
    <source>
        <dbReference type="ARBA" id="ARBA00004141"/>
    </source>
</evidence>
<keyword evidence="10 13" id="KW-0472">Membrane</keyword>
<gene>
    <name evidence="16" type="ORF">DB32_003372</name>
</gene>
<comment type="subcellular location">
    <subcellularLocation>
        <location evidence="1">Membrane</location>
        <topology evidence="1">Multi-pass membrane protein</topology>
    </subcellularLocation>
</comment>
<proteinExistence type="inferred from homology"/>
<keyword evidence="9 11" id="KW-0408">Iron</keyword>
<dbReference type="SUPFAM" id="SSF46626">
    <property type="entry name" value="Cytochrome c"/>
    <property type="match status" value="1"/>
</dbReference>
<feature type="region of interest" description="Disordered" evidence="12">
    <location>
        <begin position="16"/>
        <end position="85"/>
    </location>
</feature>